<gene>
    <name evidence="1" type="ORF">AVEN_226153_1</name>
    <name evidence="2" type="ORF">AVEN_93721_1</name>
</gene>
<protein>
    <submittedName>
        <fullName evidence="2">Uncharacterized protein</fullName>
    </submittedName>
</protein>
<proteinExistence type="predicted"/>
<dbReference type="EMBL" id="BGPR01062996">
    <property type="protein sequence ID" value="GBO38323.1"/>
    <property type="molecule type" value="Genomic_DNA"/>
</dbReference>
<dbReference type="AlphaFoldDB" id="A0A4Y2WNN3"/>
<name>A0A4Y2WNN3_ARAVE</name>
<dbReference type="Proteomes" id="UP000499080">
    <property type="component" value="Unassembled WGS sequence"/>
</dbReference>
<evidence type="ECO:0000313" key="1">
    <source>
        <dbReference type="EMBL" id="GBO38323.1"/>
    </source>
</evidence>
<comment type="caution">
    <text evidence="2">The sequence shown here is derived from an EMBL/GenBank/DDBJ whole genome shotgun (WGS) entry which is preliminary data.</text>
</comment>
<sequence length="90" mass="10289">MLTRLLQRERERGLPILISNASGLSYSSPTTIRTSLVRGWHAAFRTPNCCRDCSSTDPERYSRLRATIFEVTLATPLDADKTTERGYYYL</sequence>
<keyword evidence="3" id="KW-1185">Reference proteome</keyword>
<accession>A0A4Y2WNN3</accession>
<dbReference type="EMBL" id="BGPR01063001">
    <property type="protein sequence ID" value="GBO38326.1"/>
    <property type="molecule type" value="Genomic_DNA"/>
</dbReference>
<evidence type="ECO:0000313" key="3">
    <source>
        <dbReference type="Proteomes" id="UP000499080"/>
    </source>
</evidence>
<evidence type="ECO:0000313" key="2">
    <source>
        <dbReference type="EMBL" id="GBO38326.1"/>
    </source>
</evidence>
<reference evidence="2 3" key="1">
    <citation type="journal article" date="2019" name="Sci. Rep.">
        <title>Orb-weaving spider Araneus ventricosus genome elucidates the spidroin gene catalogue.</title>
        <authorList>
            <person name="Kono N."/>
            <person name="Nakamura H."/>
            <person name="Ohtoshi R."/>
            <person name="Moran D.A.P."/>
            <person name="Shinohara A."/>
            <person name="Yoshida Y."/>
            <person name="Fujiwara M."/>
            <person name="Mori M."/>
            <person name="Tomita M."/>
            <person name="Arakawa K."/>
        </authorList>
    </citation>
    <scope>NUCLEOTIDE SEQUENCE [LARGE SCALE GENOMIC DNA]</scope>
</reference>
<organism evidence="2 3">
    <name type="scientific">Araneus ventricosus</name>
    <name type="common">Orbweaver spider</name>
    <name type="synonym">Epeira ventricosa</name>
    <dbReference type="NCBI Taxonomy" id="182803"/>
    <lineage>
        <taxon>Eukaryota</taxon>
        <taxon>Metazoa</taxon>
        <taxon>Ecdysozoa</taxon>
        <taxon>Arthropoda</taxon>
        <taxon>Chelicerata</taxon>
        <taxon>Arachnida</taxon>
        <taxon>Araneae</taxon>
        <taxon>Araneomorphae</taxon>
        <taxon>Entelegynae</taxon>
        <taxon>Araneoidea</taxon>
        <taxon>Araneidae</taxon>
        <taxon>Araneus</taxon>
    </lineage>
</organism>